<proteinExistence type="predicted"/>
<evidence type="ECO:0000313" key="2">
    <source>
        <dbReference type="Proteomes" id="UP000257089"/>
    </source>
</evidence>
<gene>
    <name evidence="1" type="ORF">DEQ67_012770</name>
</gene>
<name>A0ACD5HUD5_9EURY</name>
<protein>
    <submittedName>
        <fullName evidence="1">Sulfatase-like hydrolase/transferase</fullName>
    </submittedName>
</protein>
<accession>A0ACD5HUD5</accession>
<reference evidence="1" key="1">
    <citation type="submission" date="2023-10" db="EMBL/GenBank/DDBJ databases">
        <title>A new archaeal virus that suppresses the transcription of host immunity genes.</title>
        <authorList>
            <person name="Turgeman-Grott I."/>
            <person name="Golan N."/>
            <person name="Neri U."/>
            <person name="Naki D."/>
            <person name="Altman N."/>
            <person name="Eizenshtein K."/>
            <person name="Choudhary D."/>
            <person name="Levi R."/>
            <person name="Himani H."/>
            <person name="Reshef L."/>
            <person name="Papke T.R."/>
            <person name="Gophna U."/>
        </authorList>
    </citation>
    <scope>NUCLEOTIDE SEQUENCE</scope>
    <source>
        <strain evidence="1">Atlit-48N</strain>
    </source>
</reference>
<organism evidence="1 2">
    <name type="scientific">Haloferax sp. Atlit-48N</name>
    <dbReference type="NCBI Taxonomy" id="2077198"/>
    <lineage>
        <taxon>Archaea</taxon>
        <taxon>Methanobacteriati</taxon>
        <taxon>Methanobacteriota</taxon>
        <taxon>Stenosarchaea group</taxon>
        <taxon>Halobacteria</taxon>
        <taxon>Halobacteriales</taxon>
        <taxon>Haloferacaceae</taxon>
        <taxon>Haloferax</taxon>
    </lineage>
</organism>
<dbReference type="EMBL" id="CP137689">
    <property type="protein sequence ID" value="XRJ19361.1"/>
    <property type="molecule type" value="Genomic_DNA"/>
</dbReference>
<evidence type="ECO:0000313" key="1">
    <source>
        <dbReference type="EMBL" id="XRJ19361.1"/>
    </source>
</evidence>
<sequence length="441" mass="49936">MPDHPNIAVVVLDTLRYDTFDEFFDWIPGTSFTNAYSTSHWTIPAHGSLFTGLYPSEVGVHSQSLSLDCDEPTIAEELHDSGYYTRKYTANLNIHLWDGWDRGFDENIGPNELASYYDVDTLDFSKYLSQSDDSGLSLYLSAILECIKGDHSTIYSLLDGTRRYFESKKRGGAESVLRQLEDETFDDGEFMFINLMDVHVPYYPPKEYRTLSKEVSTNNWEPFVGDISNLSDAKIAYNDAANYLSDMYKKIFSKLNEEFDYIITLSDHGEMLGEFDMIDHTYGVYPQLSHIPLAISGDNVTESTIDVPVSILDVHATIADLAGIECQTHGQSLLNDPQGKNRLVEYHGFLPWLKERFVEKGVSEETYEELNQPLHACVDKDGNYSFETHSNGLIVGDGLQHQEARRDIDSLVDQLTVREVSTDNSSVEDSVMDRLEDLGYA</sequence>
<dbReference type="Proteomes" id="UP000257089">
    <property type="component" value="Chromosome"/>
</dbReference>